<accession>A0A518GL58</accession>
<evidence type="ECO:0000313" key="2">
    <source>
        <dbReference type="EMBL" id="QDV29284.1"/>
    </source>
</evidence>
<name>A0A518GL58_9PLAN</name>
<proteinExistence type="predicted"/>
<dbReference type="EMBL" id="CP036299">
    <property type="protein sequence ID" value="QDV29284.1"/>
    <property type="molecule type" value="Genomic_DNA"/>
</dbReference>
<evidence type="ECO:0000256" key="1">
    <source>
        <dbReference type="SAM" id="MobiDB-lite"/>
    </source>
</evidence>
<reference evidence="2 3" key="1">
    <citation type="submission" date="2019-02" db="EMBL/GenBank/DDBJ databases">
        <title>Deep-cultivation of Planctomycetes and their phenomic and genomic characterization uncovers novel biology.</title>
        <authorList>
            <person name="Wiegand S."/>
            <person name="Jogler M."/>
            <person name="Boedeker C."/>
            <person name="Pinto D."/>
            <person name="Vollmers J."/>
            <person name="Rivas-Marin E."/>
            <person name="Kohn T."/>
            <person name="Peeters S.H."/>
            <person name="Heuer A."/>
            <person name="Rast P."/>
            <person name="Oberbeckmann S."/>
            <person name="Bunk B."/>
            <person name="Jeske O."/>
            <person name="Meyerdierks A."/>
            <person name="Storesund J.E."/>
            <person name="Kallscheuer N."/>
            <person name="Luecker S."/>
            <person name="Lage O.M."/>
            <person name="Pohl T."/>
            <person name="Merkel B.J."/>
            <person name="Hornburger P."/>
            <person name="Mueller R.-W."/>
            <person name="Bruemmer F."/>
            <person name="Labrenz M."/>
            <person name="Spormann A.M."/>
            <person name="Op den Camp H."/>
            <person name="Overmann J."/>
            <person name="Amann R."/>
            <person name="Jetten M.S.M."/>
            <person name="Mascher T."/>
            <person name="Medema M.H."/>
            <person name="Devos D.P."/>
            <person name="Kaster A.-K."/>
            <person name="Ovreas L."/>
            <person name="Rohde M."/>
            <person name="Galperin M.Y."/>
            <person name="Jogler C."/>
        </authorList>
    </citation>
    <scope>NUCLEOTIDE SEQUENCE [LARGE SCALE GENOMIC DNA]</scope>
    <source>
        <strain evidence="2 3">Spb1</strain>
    </source>
</reference>
<dbReference type="KEGG" id="peh:Spb1_11640"/>
<feature type="region of interest" description="Disordered" evidence="1">
    <location>
        <begin position="236"/>
        <end position="283"/>
    </location>
</feature>
<dbReference type="Proteomes" id="UP000315349">
    <property type="component" value="Chromosome"/>
</dbReference>
<organism evidence="2 3">
    <name type="scientific">Planctopirus ephydatiae</name>
    <dbReference type="NCBI Taxonomy" id="2528019"/>
    <lineage>
        <taxon>Bacteria</taxon>
        <taxon>Pseudomonadati</taxon>
        <taxon>Planctomycetota</taxon>
        <taxon>Planctomycetia</taxon>
        <taxon>Planctomycetales</taxon>
        <taxon>Planctomycetaceae</taxon>
        <taxon>Planctopirus</taxon>
    </lineage>
</organism>
<evidence type="ECO:0000313" key="3">
    <source>
        <dbReference type="Proteomes" id="UP000315349"/>
    </source>
</evidence>
<sequence length="283" mass="30814">MRCLAPQANSKVVALGWKTILWMLLLGCLPMVASAQQYPSNDRRHFPLNHMTSPGTAAAWAVANGKAHPAYFQPVRITVPTQGRVDFFDGSPARPLSMSAPGQAGLLVGQTYRVRLTGLPEFPNQEFYPTIELIDRLHPPEGLADRFPVEVQFSEDDFEFAAQGRLVTKVVYLEQPDRIPLSVLDADLRVTEVPPQQNALAEADLLGRPVAIVRLGGRTPDSHNPLDPTFFGFCPPVQPSPATATPENGQPANPTPIQNEMPQARTRPSGVRASASIQQTGGR</sequence>
<protein>
    <submittedName>
        <fullName evidence="2">Uncharacterized protein</fullName>
    </submittedName>
</protein>
<gene>
    <name evidence="2" type="ORF">Spb1_11640</name>
</gene>
<keyword evidence="3" id="KW-1185">Reference proteome</keyword>
<dbReference type="AlphaFoldDB" id="A0A518GL58"/>
<feature type="compositionally biased region" description="Polar residues" evidence="1">
    <location>
        <begin position="240"/>
        <end position="261"/>
    </location>
</feature>